<proteinExistence type="predicted"/>
<organism evidence="1 2">
    <name type="scientific">Brassica cretica</name>
    <name type="common">Mustard</name>
    <dbReference type="NCBI Taxonomy" id="69181"/>
    <lineage>
        <taxon>Eukaryota</taxon>
        <taxon>Viridiplantae</taxon>
        <taxon>Streptophyta</taxon>
        <taxon>Embryophyta</taxon>
        <taxon>Tracheophyta</taxon>
        <taxon>Spermatophyta</taxon>
        <taxon>Magnoliopsida</taxon>
        <taxon>eudicotyledons</taxon>
        <taxon>Gunneridae</taxon>
        <taxon>Pentapetalae</taxon>
        <taxon>rosids</taxon>
        <taxon>malvids</taxon>
        <taxon>Brassicales</taxon>
        <taxon>Brassicaceae</taxon>
        <taxon>Brassiceae</taxon>
        <taxon>Brassica</taxon>
    </lineage>
</organism>
<dbReference type="EMBL" id="QGKV02001507">
    <property type="protein sequence ID" value="KAF3531619.1"/>
    <property type="molecule type" value="Genomic_DNA"/>
</dbReference>
<protein>
    <submittedName>
        <fullName evidence="1">Uncharacterized protein</fullName>
    </submittedName>
</protein>
<comment type="caution">
    <text evidence="1">The sequence shown here is derived from an EMBL/GenBank/DDBJ whole genome shotgun (WGS) entry which is preliminary data.</text>
</comment>
<reference evidence="1 2" key="1">
    <citation type="journal article" date="2020" name="BMC Genomics">
        <title>Intraspecific diversification of the crop wild relative Brassica cretica Lam. using demographic model selection.</title>
        <authorList>
            <person name="Kioukis A."/>
            <person name="Michalopoulou V.A."/>
            <person name="Briers L."/>
            <person name="Pirintsos S."/>
            <person name="Studholme D.J."/>
            <person name="Pavlidis P."/>
            <person name="Sarris P.F."/>
        </authorList>
    </citation>
    <scope>NUCLEOTIDE SEQUENCE [LARGE SCALE GENOMIC DNA]</scope>
    <source>
        <strain evidence="2">cv. PFS-1207/04</strain>
    </source>
</reference>
<evidence type="ECO:0000313" key="1">
    <source>
        <dbReference type="EMBL" id="KAF3531619.1"/>
    </source>
</evidence>
<name>A0ABQ7BHC5_BRACR</name>
<keyword evidence="2" id="KW-1185">Reference proteome</keyword>
<gene>
    <name evidence="1" type="ORF">DY000_02039134</name>
</gene>
<evidence type="ECO:0000313" key="2">
    <source>
        <dbReference type="Proteomes" id="UP000266723"/>
    </source>
</evidence>
<dbReference type="Proteomes" id="UP000266723">
    <property type="component" value="Unassembled WGS sequence"/>
</dbReference>
<accession>A0ABQ7BHC5</accession>
<sequence length="58" mass="6810">MADESCLTRDRPIELSTLSNTLETYAEGFGDFLLRKNLKRNEGGDEFIKRRRRATFRN</sequence>